<dbReference type="GO" id="GO:0005524">
    <property type="term" value="F:ATP binding"/>
    <property type="evidence" value="ECO:0007669"/>
    <property type="project" value="InterPro"/>
</dbReference>
<dbReference type="SMART" id="SM00382">
    <property type="entry name" value="AAA"/>
    <property type="match status" value="2"/>
</dbReference>
<dbReference type="AlphaFoldDB" id="A0A2Z4FLD4"/>
<dbReference type="Gene3D" id="1.10.8.60">
    <property type="match status" value="1"/>
</dbReference>
<dbReference type="RefSeq" id="WP_111334624.1">
    <property type="nucleotide sequence ID" value="NZ_CP030032.1"/>
</dbReference>
<evidence type="ECO:0000313" key="2">
    <source>
        <dbReference type="Proteomes" id="UP000249799"/>
    </source>
</evidence>
<dbReference type="GO" id="GO:0005737">
    <property type="term" value="C:cytoplasm"/>
    <property type="evidence" value="ECO:0007669"/>
    <property type="project" value="TreeGrafter"/>
</dbReference>
<dbReference type="CDD" id="cd19499">
    <property type="entry name" value="RecA-like_ClpB_Hsp104-like"/>
    <property type="match status" value="1"/>
</dbReference>
<dbReference type="InterPro" id="IPR003593">
    <property type="entry name" value="AAA+_ATPase"/>
</dbReference>
<dbReference type="InterPro" id="IPR050130">
    <property type="entry name" value="ClpA_ClpB"/>
</dbReference>
<dbReference type="Pfam" id="PF00004">
    <property type="entry name" value="AAA"/>
    <property type="match status" value="1"/>
</dbReference>
<dbReference type="Pfam" id="PF07724">
    <property type="entry name" value="AAA_2"/>
    <property type="match status" value="1"/>
</dbReference>
<proteinExistence type="predicted"/>
<gene>
    <name evidence="1" type="ORF">DN745_10425</name>
</gene>
<dbReference type="GO" id="GO:0016887">
    <property type="term" value="F:ATP hydrolysis activity"/>
    <property type="evidence" value="ECO:0007669"/>
    <property type="project" value="InterPro"/>
</dbReference>
<accession>A0A2Z4FLD4</accession>
<dbReference type="KEGG" id="bsed:DN745_10425"/>
<dbReference type="SMART" id="SM01086">
    <property type="entry name" value="ClpB_D2-small"/>
    <property type="match status" value="1"/>
</dbReference>
<reference evidence="1 2" key="1">
    <citation type="submission" date="2018-06" db="EMBL/GenBank/DDBJ databases">
        <title>Lujinxingia sediminis gen. nov. sp. nov., a new facultative anaerobic member of the class Deltaproteobacteria, and proposal of Lujinxingaceae fam. nov.</title>
        <authorList>
            <person name="Guo L.-Y."/>
            <person name="Li C.-M."/>
            <person name="Wang S."/>
            <person name="Du Z.-J."/>
        </authorList>
    </citation>
    <scope>NUCLEOTIDE SEQUENCE [LARGE SCALE GENOMIC DNA]</scope>
    <source>
        <strain evidence="1 2">FA350</strain>
    </source>
</reference>
<dbReference type="InterPro" id="IPR027417">
    <property type="entry name" value="P-loop_NTPase"/>
</dbReference>
<dbReference type="GO" id="GO:0034605">
    <property type="term" value="P:cellular response to heat"/>
    <property type="evidence" value="ECO:0007669"/>
    <property type="project" value="TreeGrafter"/>
</dbReference>
<dbReference type="Proteomes" id="UP000249799">
    <property type="component" value="Chromosome"/>
</dbReference>
<dbReference type="OrthoDB" id="8857354at2"/>
<dbReference type="PRINTS" id="PR00300">
    <property type="entry name" value="CLPPROTEASEA"/>
</dbReference>
<dbReference type="EMBL" id="CP030032">
    <property type="protein sequence ID" value="AWV89732.1"/>
    <property type="molecule type" value="Genomic_DNA"/>
</dbReference>
<dbReference type="InterPro" id="IPR019489">
    <property type="entry name" value="Clp_ATPase_C"/>
</dbReference>
<dbReference type="PANTHER" id="PTHR11638:SF175">
    <property type="entry name" value="ATP-DEPENDENT CLP PROTEASE, ATP-BINDING SUBUNIT CLPC"/>
    <property type="match status" value="1"/>
</dbReference>
<sequence>MSLYFLELDIVLDIRPHRTTAYLFGEDSLAAVADTPEEAVDRMEQLVEKVAEAEPWRFRHNISSSEQGGAKKEAAAKPPIQMRTMKVSIPVGQRRRLFQATLNLLVATRWVKKSAPKPGENPAGKGDGATFFRDYLEVFLPEVPLQFEVADTDQLELAIREHLCQYYMVDQRLDELSEFLQPAEGSELAADARFEKRTFEAYPLKIRIEAAPSVQVNDQENSAPTLEAVGEPLHVRLAKKDAPRAFERKAEVDTLLNYLSDEWERSVLLVGPPGVGKTAIVYDAVGRMLSAKGKGRDARAVAALSDTKVWQISGGRLMAGMRYLGEWQERVIEVIAEARRTGAILFADNLVELLEASGNEKYANGIPGLLLPHILSGDLVLVSEARPEQLAHIEQRQPSFLRALRRLPVEAMSPAQTDAVLERVSFRLGREHGVRLSAATRQRIIELTGRFPNASGYPGPAVDLAERMARTHRTRGVQAESEDRPELQPEHAIEAFASQTGLPRELLDAAADFDVSRVEKFFGDAIFDQPDAVAAMVDLVAVIRAGLNPPKRPFGSYFFLGPTGVGKTQTALTLARYLFGSEERMVRFDMSEFQDPWSAARLVGRYKGEQGALVRKVREQPFQVILLDEIEKAHSSVFDLLLQVMGEGRITDALGQTVSMTGSVIIMTSNLGSEGPESFGFDAAGPDAAAKRQLAERQHFRSAVEAFFRPEFVGRIDRIIAFDSLGRGTARRLVERALEEALSREGLKRRNIQVRVADPVIEYLIRVGFDERYGARPLRQVVESHITAILANTVSAESGLRDATLEFRMVDGLPSLEQV</sequence>
<keyword evidence="2" id="KW-1185">Reference proteome</keyword>
<dbReference type="Pfam" id="PF10431">
    <property type="entry name" value="ClpB_D2-small"/>
    <property type="match status" value="1"/>
</dbReference>
<dbReference type="InterPro" id="IPR003959">
    <property type="entry name" value="ATPase_AAA_core"/>
</dbReference>
<dbReference type="InterPro" id="IPR001270">
    <property type="entry name" value="ClpA/B"/>
</dbReference>
<name>A0A2Z4FLD4_9DELT</name>
<organism evidence="1 2">
    <name type="scientific">Bradymonas sediminis</name>
    <dbReference type="NCBI Taxonomy" id="1548548"/>
    <lineage>
        <taxon>Bacteria</taxon>
        <taxon>Deltaproteobacteria</taxon>
        <taxon>Bradymonadales</taxon>
        <taxon>Bradymonadaceae</taxon>
        <taxon>Bradymonas</taxon>
    </lineage>
</organism>
<evidence type="ECO:0000313" key="1">
    <source>
        <dbReference type="EMBL" id="AWV89732.1"/>
    </source>
</evidence>
<dbReference type="PANTHER" id="PTHR11638">
    <property type="entry name" value="ATP-DEPENDENT CLP PROTEASE"/>
    <property type="match status" value="1"/>
</dbReference>
<dbReference type="SUPFAM" id="SSF52540">
    <property type="entry name" value="P-loop containing nucleoside triphosphate hydrolases"/>
    <property type="match status" value="2"/>
</dbReference>
<protein>
    <submittedName>
        <fullName evidence="1">Uncharacterized protein</fullName>
    </submittedName>
</protein>
<dbReference type="Gene3D" id="3.40.50.300">
    <property type="entry name" value="P-loop containing nucleotide triphosphate hydrolases"/>
    <property type="match status" value="2"/>
</dbReference>